<dbReference type="InterPro" id="IPR001100">
    <property type="entry name" value="Pyr_nuc-diS_OxRdtase"/>
</dbReference>
<feature type="binding site" evidence="12">
    <location>
        <position position="206"/>
    </location>
    <ligand>
        <name>NAD(+)</name>
        <dbReference type="ChEBI" id="CHEBI:57540"/>
    </ligand>
</feature>
<reference evidence="17" key="1">
    <citation type="journal article" date="2014" name="Int. J. Syst. Evol. Microbiol.">
        <title>Complete genome sequence of Corynebacterium casei LMG S-19264T (=DSM 44701T), isolated from a smear-ripened cheese.</title>
        <authorList>
            <consortium name="US DOE Joint Genome Institute (JGI-PGF)"/>
            <person name="Walter F."/>
            <person name="Albersmeier A."/>
            <person name="Kalinowski J."/>
            <person name="Ruckert C."/>
        </authorList>
    </citation>
    <scope>NUCLEOTIDE SEQUENCE</scope>
    <source>
        <strain evidence="17">CGMCC 1.12987</strain>
    </source>
</reference>
<evidence type="ECO:0000313" key="18">
    <source>
        <dbReference type="Proteomes" id="UP000644756"/>
    </source>
</evidence>
<evidence type="ECO:0000256" key="5">
    <source>
        <dbReference type="ARBA" id="ARBA00022827"/>
    </source>
</evidence>
<evidence type="ECO:0000256" key="14">
    <source>
        <dbReference type="RuleBase" id="RU003692"/>
    </source>
</evidence>
<dbReference type="InterPro" id="IPR050151">
    <property type="entry name" value="Class-I_Pyr_Nuc-Dis_Oxidored"/>
</dbReference>
<dbReference type="FunFam" id="3.30.390.30:FF:000001">
    <property type="entry name" value="Dihydrolipoyl dehydrogenase"/>
    <property type="match status" value="1"/>
</dbReference>
<evidence type="ECO:0000256" key="1">
    <source>
        <dbReference type="ARBA" id="ARBA00007532"/>
    </source>
</evidence>
<dbReference type="InterPro" id="IPR023753">
    <property type="entry name" value="FAD/NAD-binding_dom"/>
</dbReference>
<dbReference type="PIRSF" id="PIRSF000350">
    <property type="entry name" value="Mercury_reductase_MerA"/>
    <property type="match status" value="1"/>
</dbReference>
<feature type="binding site" evidence="12">
    <location>
        <position position="273"/>
    </location>
    <ligand>
        <name>NAD(+)</name>
        <dbReference type="ChEBI" id="CHEBI:57540"/>
    </ligand>
</feature>
<dbReference type="InterPro" id="IPR004099">
    <property type="entry name" value="Pyr_nucl-diS_OxRdtase_dimer"/>
</dbReference>
<evidence type="ECO:0000256" key="2">
    <source>
        <dbReference type="ARBA" id="ARBA00012608"/>
    </source>
</evidence>
<evidence type="ECO:0000256" key="12">
    <source>
        <dbReference type="PIRSR" id="PIRSR000350-3"/>
    </source>
</evidence>
<dbReference type="PROSITE" id="PS00076">
    <property type="entry name" value="PYRIDINE_REDOX_1"/>
    <property type="match status" value="1"/>
</dbReference>
<dbReference type="Gene3D" id="3.50.50.60">
    <property type="entry name" value="FAD/NAD(P)-binding domain"/>
    <property type="match status" value="2"/>
</dbReference>
<dbReference type="PRINTS" id="PR00368">
    <property type="entry name" value="FADPNR"/>
</dbReference>
<dbReference type="SUPFAM" id="SSF55424">
    <property type="entry name" value="FAD/NAD-linked reductases, dimerisation (C-terminal) domain"/>
    <property type="match status" value="1"/>
</dbReference>
<evidence type="ECO:0000259" key="15">
    <source>
        <dbReference type="Pfam" id="PF02852"/>
    </source>
</evidence>
<comment type="catalytic activity">
    <reaction evidence="10 14">
        <text>N(6)-[(R)-dihydrolipoyl]-L-lysyl-[protein] + NAD(+) = N(6)-[(R)-lipoyl]-L-lysyl-[protein] + NADH + H(+)</text>
        <dbReference type="Rhea" id="RHEA:15045"/>
        <dbReference type="Rhea" id="RHEA-COMP:10474"/>
        <dbReference type="Rhea" id="RHEA-COMP:10475"/>
        <dbReference type="ChEBI" id="CHEBI:15378"/>
        <dbReference type="ChEBI" id="CHEBI:57540"/>
        <dbReference type="ChEBI" id="CHEBI:57945"/>
        <dbReference type="ChEBI" id="CHEBI:83099"/>
        <dbReference type="ChEBI" id="CHEBI:83100"/>
        <dbReference type="EC" id="1.8.1.4"/>
    </reaction>
</comment>
<evidence type="ECO:0000259" key="16">
    <source>
        <dbReference type="Pfam" id="PF07992"/>
    </source>
</evidence>
<feature type="active site" description="Proton acceptor" evidence="11">
    <location>
        <position position="447"/>
    </location>
</feature>
<dbReference type="InterPro" id="IPR036188">
    <property type="entry name" value="FAD/NAD-bd_sf"/>
</dbReference>
<dbReference type="SUPFAM" id="SSF51905">
    <property type="entry name" value="FAD/NAD(P)-binding domain"/>
    <property type="match status" value="1"/>
</dbReference>
<keyword evidence="7 12" id="KW-0520">NAD</keyword>
<protein>
    <recommendedName>
        <fullName evidence="3 14">Dihydrolipoyl dehydrogenase</fullName>
        <ecNumber evidence="2 14">1.8.1.4</ecNumber>
    </recommendedName>
</protein>
<organism evidence="17 18">
    <name type="scientific">Paenibacillus abyssi</name>
    <dbReference type="NCBI Taxonomy" id="1340531"/>
    <lineage>
        <taxon>Bacteria</taxon>
        <taxon>Bacillati</taxon>
        <taxon>Bacillota</taxon>
        <taxon>Bacilli</taxon>
        <taxon>Bacillales</taxon>
        <taxon>Paenibacillaceae</taxon>
        <taxon>Paenibacillus</taxon>
    </lineage>
</organism>
<dbReference type="InterPro" id="IPR016156">
    <property type="entry name" value="FAD/NAD-linked_Rdtase_dimer_sf"/>
</dbReference>
<evidence type="ECO:0000256" key="3">
    <source>
        <dbReference type="ARBA" id="ARBA00016961"/>
    </source>
</evidence>
<feature type="domain" description="Pyridine nucleotide-disulphide oxidoreductase dimerisation" evidence="15">
    <location>
        <begin position="349"/>
        <end position="457"/>
    </location>
</feature>
<feature type="binding site" evidence="12">
    <location>
        <position position="56"/>
    </location>
    <ligand>
        <name>FAD</name>
        <dbReference type="ChEBI" id="CHEBI:57692"/>
    </ligand>
</feature>
<dbReference type="PANTHER" id="PTHR22912:SF160">
    <property type="entry name" value="DIHYDROLIPOYL DEHYDROGENASE"/>
    <property type="match status" value="1"/>
</dbReference>
<comment type="cofactor">
    <cofactor evidence="12 14">
        <name>FAD</name>
        <dbReference type="ChEBI" id="CHEBI:57692"/>
    </cofactor>
    <text evidence="12 14">Binds 1 FAD per subunit.</text>
</comment>
<evidence type="ECO:0000256" key="13">
    <source>
        <dbReference type="PIRSR" id="PIRSR000350-4"/>
    </source>
</evidence>
<gene>
    <name evidence="17" type="primary">pdhD</name>
    <name evidence="17" type="ORF">GCM10010916_04230</name>
</gene>
<keyword evidence="5 12" id="KW-0274">FAD</keyword>
<dbReference type="Proteomes" id="UP000644756">
    <property type="component" value="Unassembled WGS sequence"/>
</dbReference>
<dbReference type="GO" id="GO:0006103">
    <property type="term" value="P:2-oxoglutarate metabolic process"/>
    <property type="evidence" value="ECO:0007669"/>
    <property type="project" value="TreeGrafter"/>
</dbReference>
<feature type="disulfide bond" description="Redox-active" evidence="13">
    <location>
        <begin position="47"/>
        <end position="52"/>
    </location>
</feature>
<dbReference type="GO" id="GO:0004148">
    <property type="term" value="F:dihydrolipoyl dehydrogenase (NADH) activity"/>
    <property type="evidence" value="ECO:0007669"/>
    <property type="project" value="UniProtKB-EC"/>
</dbReference>
<dbReference type="InterPro" id="IPR006258">
    <property type="entry name" value="Lipoamide_DH"/>
</dbReference>
<feature type="binding site" evidence="12">
    <location>
        <begin position="147"/>
        <end position="149"/>
    </location>
    <ligand>
        <name>FAD</name>
        <dbReference type="ChEBI" id="CHEBI:57692"/>
    </ligand>
</feature>
<keyword evidence="12" id="KW-0547">Nucleotide-binding</keyword>
<dbReference type="InterPro" id="IPR012999">
    <property type="entry name" value="Pyr_OxRdtase_I_AS"/>
</dbReference>
<dbReference type="NCBIfam" id="TIGR01350">
    <property type="entry name" value="lipoamide_DH"/>
    <property type="match status" value="1"/>
</dbReference>
<dbReference type="RefSeq" id="WP_188528545.1">
    <property type="nucleotide sequence ID" value="NZ_BMGR01000001.1"/>
</dbReference>
<keyword evidence="8" id="KW-1015">Disulfide bond</keyword>
<keyword evidence="9 14" id="KW-0676">Redox-active center</keyword>
<feature type="binding site" evidence="12">
    <location>
        <begin position="183"/>
        <end position="190"/>
    </location>
    <ligand>
        <name>NAD(+)</name>
        <dbReference type="ChEBI" id="CHEBI:57540"/>
    </ligand>
</feature>
<evidence type="ECO:0000256" key="10">
    <source>
        <dbReference type="ARBA" id="ARBA00049187"/>
    </source>
</evidence>
<feature type="domain" description="FAD/NAD(P)-binding" evidence="16">
    <location>
        <begin position="11"/>
        <end position="330"/>
    </location>
</feature>
<reference evidence="17" key="2">
    <citation type="submission" date="2020-09" db="EMBL/GenBank/DDBJ databases">
        <authorList>
            <person name="Sun Q."/>
            <person name="Zhou Y."/>
        </authorList>
    </citation>
    <scope>NUCLEOTIDE SEQUENCE</scope>
    <source>
        <strain evidence="17">CGMCC 1.12987</strain>
    </source>
</reference>
<dbReference type="PRINTS" id="PR00411">
    <property type="entry name" value="PNDRDTASEI"/>
</dbReference>
<feature type="binding site" evidence="12">
    <location>
        <position position="315"/>
    </location>
    <ligand>
        <name>FAD</name>
        <dbReference type="ChEBI" id="CHEBI:57692"/>
    </ligand>
</feature>
<keyword evidence="18" id="KW-1185">Reference proteome</keyword>
<keyword evidence="6 14" id="KW-0560">Oxidoreductase</keyword>
<evidence type="ECO:0000256" key="6">
    <source>
        <dbReference type="ARBA" id="ARBA00023002"/>
    </source>
</evidence>
<evidence type="ECO:0000256" key="8">
    <source>
        <dbReference type="ARBA" id="ARBA00023157"/>
    </source>
</evidence>
<dbReference type="AlphaFoldDB" id="A0A917FLL5"/>
<accession>A0A917FLL5</accession>
<dbReference type="EMBL" id="BMGR01000001">
    <property type="protein sequence ID" value="GGF90019.1"/>
    <property type="molecule type" value="Genomic_DNA"/>
</dbReference>
<dbReference type="GO" id="GO:0050660">
    <property type="term" value="F:flavin adenine dinucleotide binding"/>
    <property type="evidence" value="ECO:0007669"/>
    <property type="project" value="InterPro"/>
</dbReference>
<dbReference type="Pfam" id="PF02852">
    <property type="entry name" value="Pyr_redox_dim"/>
    <property type="match status" value="1"/>
</dbReference>
<dbReference type="Pfam" id="PF07992">
    <property type="entry name" value="Pyr_redox_2"/>
    <property type="match status" value="1"/>
</dbReference>
<comment type="miscellaneous">
    <text evidence="14">The active site is a redox-active disulfide bond.</text>
</comment>
<comment type="caution">
    <text evidence="17">The sequence shown here is derived from an EMBL/GenBank/DDBJ whole genome shotgun (WGS) entry which is preliminary data.</text>
</comment>
<comment type="similarity">
    <text evidence="1 14">Belongs to the class-I pyridine nucleotide-disulfide oxidoreductase family.</text>
</comment>
<evidence type="ECO:0000256" key="4">
    <source>
        <dbReference type="ARBA" id="ARBA00022630"/>
    </source>
</evidence>
<proteinExistence type="inferred from homology"/>
<dbReference type="Gene3D" id="3.30.390.30">
    <property type="match status" value="1"/>
</dbReference>
<evidence type="ECO:0000256" key="11">
    <source>
        <dbReference type="PIRSR" id="PIRSR000350-2"/>
    </source>
</evidence>
<evidence type="ECO:0000256" key="9">
    <source>
        <dbReference type="ARBA" id="ARBA00023284"/>
    </source>
</evidence>
<sequence>MVVGDASLDIDTLVIGAGPGGYTAAIRAAQLGQNVLIVDKANVGGVCLNVGCIPSKALISAAHQYEAVSHGADIGITAGDVKVDFGKVQDFKNGVVKKLTGGVASLLKGNKVQYFNGEVMFINENEARVFNDQEAPRYRFKNCIIATGSRPIELKAFPFGGRILSSTEALSLPEVPKSMIVIGGGYIGIELGQMYSKFGTKITVIEGMDSILPGFDTDMTKLVEKKLKSKDVEIITGAQAKSAEQTDNDITLTYTVNGEDKQVTADYLLVTVGRRPNTDGELGLDLINLKMTDRGMIEVDDQCRTSIPHIFAIGDIVAGPALAHKASYEAKVAAEAIAGMPSKVDYKCIPLVVFSDPECSSVGFSEKEAKEKGHNVKVGKFPFNINGRALSLNATDGFVKIISDADSGLVLGAQIAGLEASNLIAEMGLAIEMGATVEDIALTIHAHPTLGEIAMEAAEVALGHPIHTIVK</sequence>
<dbReference type="PANTHER" id="PTHR22912">
    <property type="entry name" value="DISULFIDE OXIDOREDUCTASE"/>
    <property type="match status" value="1"/>
</dbReference>
<keyword evidence="4 14" id="KW-0285">Flavoprotein</keyword>
<dbReference type="EC" id="1.8.1.4" evidence="2 14"/>
<evidence type="ECO:0000256" key="7">
    <source>
        <dbReference type="ARBA" id="ARBA00023027"/>
    </source>
</evidence>
<evidence type="ECO:0000313" key="17">
    <source>
        <dbReference type="EMBL" id="GGF90019.1"/>
    </source>
</evidence>
<name>A0A917FLL5_9BACL</name>